<dbReference type="GO" id="GO:0008747">
    <property type="term" value="F:N-acetylneuraminate lyase activity"/>
    <property type="evidence" value="ECO:0007669"/>
    <property type="project" value="TreeGrafter"/>
</dbReference>
<dbReference type="GO" id="GO:0005829">
    <property type="term" value="C:cytosol"/>
    <property type="evidence" value="ECO:0007669"/>
    <property type="project" value="TreeGrafter"/>
</dbReference>
<reference evidence="5 6" key="1">
    <citation type="submission" date="2018-04" db="EMBL/GenBank/DDBJ databases">
        <title>Genomic Encyclopedia of Type Strains, Phase IV (KMG-IV): sequencing the most valuable type-strain genomes for metagenomic binning, comparative biology and taxonomic classification.</title>
        <authorList>
            <person name="Goeker M."/>
        </authorList>
    </citation>
    <scope>NUCLEOTIDE SEQUENCE [LARGE SCALE GENOMIC DNA]</scope>
    <source>
        <strain evidence="5 6">DSM 14823</strain>
    </source>
</reference>
<dbReference type="Proteomes" id="UP000245959">
    <property type="component" value="Unassembled WGS sequence"/>
</dbReference>
<comment type="similarity">
    <text evidence="2">Belongs to the DapA family.</text>
</comment>
<evidence type="ECO:0000256" key="2">
    <source>
        <dbReference type="PIRNR" id="PIRNR001365"/>
    </source>
</evidence>
<feature type="active site" description="Schiff-base intermediate with substrate" evidence="3">
    <location>
        <position position="164"/>
    </location>
</feature>
<feature type="binding site" evidence="4">
    <location>
        <position position="48"/>
    </location>
    <ligand>
        <name>pyruvate</name>
        <dbReference type="ChEBI" id="CHEBI:15361"/>
    </ligand>
</feature>
<dbReference type="CDD" id="cd00408">
    <property type="entry name" value="DHDPS-like"/>
    <property type="match status" value="1"/>
</dbReference>
<dbReference type="PANTHER" id="PTHR42849:SF1">
    <property type="entry name" value="N-ACETYLNEURAMINATE LYASE"/>
    <property type="match status" value="1"/>
</dbReference>
<dbReference type="PRINTS" id="PR00146">
    <property type="entry name" value="DHPICSNTHASE"/>
</dbReference>
<name>A0A2U1AVY2_9BACT</name>
<dbReference type="SUPFAM" id="SSF51569">
    <property type="entry name" value="Aldolase"/>
    <property type="match status" value="1"/>
</dbReference>
<evidence type="ECO:0000256" key="3">
    <source>
        <dbReference type="PIRSR" id="PIRSR001365-1"/>
    </source>
</evidence>
<protein>
    <submittedName>
        <fullName evidence="5">4-hydroxy-tetrahydrodipicolinate synthase</fullName>
    </submittedName>
</protein>
<dbReference type="Gene3D" id="3.20.20.70">
    <property type="entry name" value="Aldolase class I"/>
    <property type="match status" value="1"/>
</dbReference>
<evidence type="ECO:0000313" key="6">
    <source>
        <dbReference type="Proteomes" id="UP000245959"/>
    </source>
</evidence>
<gene>
    <name evidence="5" type="ORF">C8D82_11656</name>
</gene>
<dbReference type="SMART" id="SM01130">
    <property type="entry name" value="DHDPS"/>
    <property type="match status" value="1"/>
</dbReference>
<feature type="binding site" evidence="4">
    <location>
        <position position="208"/>
    </location>
    <ligand>
        <name>pyruvate</name>
        <dbReference type="ChEBI" id="CHEBI:15361"/>
    </ligand>
</feature>
<keyword evidence="1 2" id="KW-0456">Lyase</keyword>
<comment type="caution">
    <text evidence="5">The sequence shown here is derived from an EMBL/GenBank/DDBJ whole genome shotgun (WGS) entry which is preliminary data.</text>
</comment>
<feature type="active site" description="Proton donor/acceptor" evidence="3">
    <location>
        <position position="136"/>
    </location>
</feature>
<dbReference type="EMBL" id="QEKH01000016">
    <property type="protein sequence ID" value="PVY40605.1"/>
    <property type="molecule type" value="Genomic_DNA"/>
</dbReference>
<dbReference type="PIRSF" id="PIRSF001365">
    <property type="entry name" value="DHDPS"/>
    <property type="match status" value="1"/>
</dbReference>
<dbReference type="InterPro" id="IPR013785">
    <property type="entry name" value="Aldolase_TIM"/>
</dbReference>
<dbReference type="RefSeq" id="WP_165833015.1">
    <property type="nucleotide sequence ID" value="NZ_CABMMC010000011.1"/>
</dbReference>
<dbReference type="AlphaFoldDB" id="A0A2U1AVY2"/>
<sequence length="284" mass="30270">MKRKLQGIIVPLLTALETPETFDRKGCAGLIEHVISGGVDGIFILGSTGEGPALSRSVQRELIELAVEQVAGRVPLLAGISGASGADSLELGKFAANSGVDALVAAPPCYLPPDQEEQVEYFRRLAGECGSPLFLYNMPALTRVMLTPETVIRLASVENIVGCKDSSGDLTFFGTLVRELGSRDDFTLLTGPEELLAESVRMGGDGGVNGGANLCPELFASLYRALRDSDSEQVRRLQAEVLELGKLYRSRPGAAGVIRGLKYELSRRGLLKNVLAFPALPLRG</sequence>
<evidence type="ECO:0000313" key="5">
    <source>
        <dbReference type="EMBL" id="PVY40605.1"/>
    </source>
</evidence>
<evidence type="ECO:0000256" key="1">
    <source>
        <dbReference type="ARBA" id="ARBA00023239"/>
    </source>
</evidence>
<dbReference type="PANTHER" id="PTHR42849">
    <property type="entry name" value="N-ACETYLNEURAMINATE LYASE"/>
    <property type="match status" value="1"/>
</dbReference>
<accession>A0A2U1AVY2</accession>
<dbReference type="GeneID" id="78295608"/>
<keyword evidence="6" id="KW-1185">Reference proteome</keyword>
<dbReference type="Pfam" id="PF00701">
    <property type="entry name" value="DHDPS"/>
    <property type="match status" value="1"/>
</dbReference>
<organism evidence="5 6">
    <name type="scientific">Victivallis vadensis</name>
    <dbReference type="NCBI Taxonomy" id="172901"/>
    <lineage>
        <taxon>Bacteria</taxon>
        <taxon>Pseudomonadati</taxon>
        <taxon>Lentisphaerota</taxon>
        <taxon>Lentisphaeria</taxon>
        <taxon>Victivallales</taxon>
        <taxon>Victivallaceae</taxon>
        <taxon>Victivallis</taxon>
    </lineage>
</organism>
<evidence type="ECO:0000256" key="4">
    <source>
        <dbReference type="PIRSR" id="PIRSR001365-2"/>
    </source>
</evidence>
<dbReference type="InterPro" id="IPR002220">
    <property type="entry name" value="DapA-like"/>
</dbReference>
<dbReference type="GO" id="GO:0019262">
    <property type="term" value="P:N-acetylneuraminate catabolic process"/>
    <property type="evidence" value="ECO:0007669"/>
    <property type="project" value="TreeGrafter"/>
</dbReference>
<proteinExistence type="inferred from homology"/>